<feature type="non-terminal residue" evidence="1">
    <location>
        <position position="43"/>
    </location>
</feature>
<comment type="caution">
    <text evidence="1">The sequence shown here is derived from an EMBL/GenBank/DDBJ whole genome shotgun (WGS) entry which is preliminary data.</text>
</comment>
<sequence>MFNLRIFRARKLLCRSFSNTLHSEPLRVCVVGSGPAGCYTAEK</sequence>
<evidence type="ECO:0000313" key="2">
    <source>
        <dbReference type="Proteomes" id="UP000265520"/>
    </source>
</evidence>
<reference evidence="1 2" key="1">
    <citation type="journal article" date="2018" name="Front. Plant Sci.">
        <title>Red Clover (Trifolium pratense) and Zigzag Clover (T. medium) - A Picture of Genomic Similarities and Differences.</title>
        <authorList>
            <person name="Dluhosova J."/>
            <person name="Istvanek J."/>
            <person name="Nedelnik J."/>
            <person name="Repkova J."/>
        </authorList>
    </citation>
    <scope>NUCLEOTIDE SEQUENCE [LARGE SCALE GENOMIC DNA]</scope>
    <source>
        <strain evidence="2">cv. 10/8</strain>
        <tissue evidence="1">Leaf</tissue>
    </source>
</reference>
<keyword evidence="2" id="KW-1185">Reference proteome</keyword>
<proteinExistence type="predicted"/>
<organism evidence="1 2">
    <name type="scientific">Trifolium medium</name>
    <dbReference type="NCBI Taxonomy" id="97028"/>
    <lineage>
        <taxon>Eukaryota</taxon>
        <taxon>Viridiplantae</taxon>
        <taxon>Streptophyta</taxon>
        <taxon>Embryophyta</taxon>
        <taxon>Tracheophyta</taxon>
        <taxon>Spermatophyta</taxon>
        <taxon>Magnoliopsida</taxon>
        <taxon>eudicotyledons</taxon>
        <taxon>Gunneridae</taxon>
        <taxon>Pentapetalae</taxon>
        <taxon>rosids</taxon>
        <taxon>fabids</taxon>
        <taxon>Fabales</taxon>
        <taxon>Fabaceae</taxon>
        <taxon>Papilionoideae</taxon>
        <taxon>50 kb inversion clade</taxon>
        <taxon>NPAAA clade</taxon>
        <taxon>Hologalegina</taxon>
        <taxon>IRL clade</taxon>
        <taxon>Trifolieae</taxon>
        <taxon>Trifolium</taxon>
    </lineage>
</organism>
<dbReference type="AlphaFoldDB" id="A0A392ME80"/>
<gene>
    <name evidence="1" type="ORF">A2U01_0005920</name>
</gene>
<name>A0A392ME80_9FABA</name>
<evidence type="ECO:0000313" key="1">
    <source>
        <dbReference type="EMBL" id="MCH85078.1"/>
    </source>
</evidence>
<accession>A0A392ME80</accession>
<dbReference type="EMBL" id="LXQA010007866">
    <property type="protein sequence ID" value="MCH85078.1"/>
    <property type="molecule type" value="Genomic_DNA"/>
</dbReference>
<dbReference type="Proteomes" id="UP000265520">
    <property type="component" value="Unassembled WGS sequence"/>
</dbReference>
<dbReference type="Gene3D" id="3.40.50.720">
    <property type="entry name" value="NAD(P)-binding Rossmann-like Domain"/>
    <property type="match status" value="1"/>
</dbReference>
<protein>
    <submittedName>
        <fullName evidence="1">NADPH:adrenodoxin oxidoreductase mitochondrial-like</fullName>
    </submittedName>
</protein>